<feature type="region of interest" description="Disordered" evidence="1">
    <location>
        <begin position="30"/>
        <end position="49"/>
    </location>
</feature>
<dbReference type="EMBL" id="BLLF01000408">
    <property type="protein sequence ID" value="GFH11488.1"/>
    <property type="molecule type" value="Genomic_DNA"/>
</dbReference>
<accession>A0A699YUW5</accession>
<name>A0A699YUW5_HAELA</name>
<keyword evidence="3" id="KW-1185">Reference proteome</keyword>
<feature type="non-terminal residue" evidence="2">
    <location>
        <position position="93"/>
    </location>
</feature>
<dbReference type="Proteomes" id="UP000485058">
    <property type="component" value="Unassembled WGS sequence"/>
</dbReference>
<evidence type="ECO:0000313" key="2">
    <source>
        <dbReference type="EMBL" id="GFH11488.1"/>
    </source>
</evidence>
<dbReference type="AlphaFoldDB" id="A0A699YUW5"/>
<evidence type="ECO:0000256" key="1">
    <source>
        <dbReference type="SAM" id="MobiDB-lite"/>
    </source>
</evidence>
<organism evidence="2 3">
    <name type="scientific">Haematococcus lacustris</name>
    <name type="common">Green alga</name>
    <name type="synonym">Haematococcus pluvialis</name>
    <dbReference type="NCBI Taxonomy" id="44745"/>
    <lineage>
        <taxon>Eukaryota</taxon>
        <taxon>Viridiplantae</taxon>
        <taxon>Chlorophyta</taxon>
        <taxon>core chlorophytes</taxon>
        <taxon>Chlorophyceae</taxon>
        <taxon>CS clade</taxon>
        <taxon>Chlamydomonadales</taxon>
        <taxon>Haematococcaceae</taxon>
        <taxon>Haematococcus</taxon>
    </lineage>
</organism>
<protein>
    <submittedName>
        <fullName evidence="2">Uncharacterized protein</fullName>
    </submittedName>
</protein>
<gene>
    <name evidence="2" type="ORF">HaLaN_06992</name>
</gene>
<comment type="caution">
    <text evidence="2">The sequence shown here is derived from an EMBL/GenBank/DDBJ whole genome shotgun (WGS) entry which is preliminary data.</text>
</comment>
<reference evidence="2 3" key="1">
    <citation type="submission" date="2020-02" db="EMBL/GenBank/DDBJ databases">
        <title>Draft genome sequence of Haematococcus lacustris strain NIES-144.</title>
        <authorList>
            <person name="Morimoto D."/>
            <person name="Nakagawa S."/>
            <person name="Yoshida T."/>
            <person name="Sawayama S."/>
        </authorList>
    </citation>
    <scope>NUCLEOTIDE SEQUENCE [LARGE SCALE GENOMIC DNA]</scope>
    <source>
        <strain evidence="2 3">NIES-144</strain>
    </source>
</reference>
<dbReference type="PANTHER" id="PTHR31365">
    <property type="entry name" value="EXPRESSED PROTEIN"/>
    <property type="match status" value="1"/>
</dbReference>
<evidence type="ECO:0000313" key="3">
    <source>
        <dbReference type="Proteomes" id="UP000485058"/>
    </source>
</evidence>
<sequence length="93" mass="9825">MLPAGLAALQEADPDVEAVLGVDAEDEEEFEEKVTSRPEPKPVASVAAATPKPVIEPEKQLSKKELKKKEMEEMEAVLAQLGITAAEAAAAEA</sequence>
<proteinExistence type="predicted"/>
<dbReference type="PANTHER" id="PTHR31365:SF4">
    <property type="entry name" value="OS05G0179800 PROTEIN"/>
    <property type="match status" value="1"/>
</dbReference>